<gene>
    <name evidence="1" type="ORF">CORC01_02668</name>
</gene>
<dbReference type="EMBL" id="MJBS01000015">
    <property type="protein sequence ID" value="OHF02089.1"/>
    <property type="molecule type" value="Genomic_DNA"/>
</dbReference>
<evidence type="ECO:0000313" key="1">
    <source>
        <dbReference type="EMBL" id="OHF02089.1"/>
    </source>
</evidence>
<protein>
    <submittedName>
        <fullName evidence="1">Uncharacterized protein</fullName>
    </submittedName>
</protein>
<dbReference type="AlphaFoldDB" id="A0A1G4BKW0"/>
<organism evidence="1 2">
    <name type="scientific">Colletotrichum orchidophilum</name>
    <dbReference type="NCBI Taxonomy" id="1209926"/>
    <lineage>
        <taxon>Eukaryota</taxon>
        <taxon>Fungi</taxon>
        <taxon>Dikarya</taxon>
        <taxon>Ascomycota</taxon>
        <taxon>Pezizomycotina</taxon>
        <taxon>Sordariomycetes</taxon>
        <taxon>Hypocreomycetidae</taxon>
        <taxon>Glomerellales</taxon>
        <taxon>Glomerellaceae</taxon>
        <taxon>Colletotrichum</taxon>
    </lineage>
</organism>
<dbReference type="Proteomes" id="UP000176998">
    <property type="component" value="Unassembled WGS sequence"/>
</dbReference>
<reference evidence="1 2" key="1">
    <citation type="submission" date="2016-09" db="EMBL/GenBank/DDBJ databases">
        <authorList>
            <person name="Capua I."/>
            <person name="De Benedictis P."/>
            <person name="Joannis T."/>
            <person name="Lombin L.H."/>
            <person name="Cattoli G."/>
        </authorList>
    </citation>
    <scope>NUCLEOTIDE SEQUENCE [LARGE SCALE GENOMIC DNA]</scope>
    <source>
        <strain evidence="1 2">IMI 309357</strain>
    </source>
</reference>
<dbReference type="RefSeq" id="XP_022479231.1">
    <property type="nucleotide sequence ID" value="XM_022614318.1"/>
</dbReference>
<accession>A0A1G4BKW0</accession>
<dbReference type="GeneID" id="34555828"/>
<evidence type="ECO:0000313" key="2">
    <source>
        <dbReference type="Proteomes" id="UP000176998"/>
    </source>
</evidence>
<keyword evidence="2" id="KW-1185">Reference proteome</keyword>
<sequence length="85" mass="9415">MVCKETNDFLTKTPTVTMGNPNRTAEGRFTTPKKSVIKLKGRSTVNANPEVHDSLHFLEAVQDLVKTLAKNKINRDEFAAAMIAL</sequence>
<proteinExistence type="predicted"/>
<name>A0A1G4BKW0_9PEZI</name>
<comment type="caution">
    <text evidence="1">The sequence shown here is derived from an EMBL/GenBank/DDBJ whole genome shotgun (WGS) entry which is preliminary data.</text>
</comment>